<dbReference type="PROSITE" id="PS50112">
    <property type="entry name" value="PAS"/>
    <property type="match status" value="2"/>
</dbReference>
<evidence type="ECO:0000259" key="7">
    <source>
        <dbReference type="PROSITE" id="PS50112"/>
    </source>
</evidence>
<dbReference type="InterPro" id="IPR035965">
    <property type="entry name" value="PAS-like_dom_sf"/>
</dbReference>
<evidence type="ECO:0000256" key="5">
    <source>
        <dbReference type="SAM" id="Coils"/>
    </source>
</evidence>
<evidence type="ECO:0000256" key="4">
    <source>
        <dbReference type="ARBA" id="ARBA00023163"/>
    </source>
</evidence>
<keyword evidence="1" id="KW-0547">Nucleotide-binding</keyword>
<dbReference type="GO" id="GO:0043565">
    <property type="term" value="F:sequence-specific DNA binding"/>
    <property type="evidence" value="ECO:0007669"/>
    <property type="project" value="InterPro"/>
</dbReference>
<dbReference type="Gene3D" id="3.30.450.20">
    <property type="entry name" value="PAS domain"/>
    <property type="match status" value="2"/>
</dbReference>
<dbReference type="PRINTS" id="PR01590">
    <property type="entry name" value="HTHFIS"/>
</dbReference>
<evidence type="ECO:0000259" key="6">
    <source>
        <dbReference type="PROSITE" id="PS50045"/>
    </source>
</evidence>
<dbReference type="SMART" id="SM00382">
    <property type="entry name" value="AAA"/>
    <property type="match status" value="1"/>
</dbReference>
<feature type="domain" description="Sigma-54 factor interaction" evidence="6">
    <location>
        <begin position="255"/>
        <end position="470"/>
    </location>
</feature>
<dbReference type="OrthoDB" id="9803970at2"/>
<keyword evidence="2" id="KW-0067">ATP-binding</keyword>
<protein>
    <submittedName>
        <fullName evidence="9">PAS domain S-box protein</fullName>
    </submittedName>
    <submittedName>
        <fullName evidence="8">PAS domain S-box-containing protein</fullName>
    </submittedName>
</protein>
<reference evidence="8 10" key="1">
    <citation type="submission" date="2016-10" db="EMBL/GenBank/DDBJ databases">
        <authorList>
            <person name="de Groot N.N."/>
        </authorList>
    </citation>
    <scope>NUCLEOTIDE SEQUENCE [LARGE SCALE GENOMIC DNA]</scope>
    <source>
        <strain evidence="8 10">WG14</strain>
    </source>
</reference>
<dbReference type="Pfam" id="PF00989">
    <property type="entry name" value="PAS"/>
    <property type="match status" value="2"/>
</dbReference>
<feature type="domain" description="PAS" evidence="7">
    <location>
        <begin position="3"/>
        <end position="51"/>
    </location>
</feature>
<dbReference type="EMBL" id="SRME01000002">
    <property type="protein sequence ID" value="TGG88332.1"/>
    <property type="molecule type" value="Genomic_DNA"/>
</dbReference>
<dbReference type="Gene3D" id="1.10.10.60">
    <property type="entry name" value="Homeodomain-like"/>
    <property type="match status" value="1"/>
</dbReference>
<dbReference type="GO" id="GO:0005524">
    <property type="term" value="F:ATP binding"/>
    <property type="evidence" value="ECO:0007669"/>
    <property type="project" value="UniProtKB-KW"/>
</dbReference>
<dbReference type="InterPro" id="IPR009057">
    <property type="entry name" value="Homeodomain-like_sf"/>
</dbReference>
<dbReference type="PANTHER" id="PTHR32071">
    <property type="entry name" value="TRANSCRIPTIONAL REGULATORY PROTEIN"/>
    <property type="match status" value="1"/>
</dbReference>
<dbReference type="Pfam" id="PF25601">
    <property type="entry name" value="AAA_lid_14"/>
    <property type="match status" value="1"/>
</dbReference>
<dbReference type="RefSeq" id="WP_091402754.1">
    <property type="nucleotide sequence ID" value="NZ_FMYV01000002.1"/>
</dbReference>
<name>A0A1G6JV90_9BACT</name>
<dbReference type="InterPro" id="IPR013767">
    <property type="entry name" value="PAS_fold"/>
</dbReference>
<dbReference type="PANTHER" id="PTHR32071:SF121">
    <property type="entry name" value="SIGMA L-DEPENDENT TRANSCRIPTIONAL REGULATOR YQIR-RELATED"/>
    <property type="match status" value="1"/>
</dbReference>
<dbReference type="NCBIfam" id="TIGR00229">
    <property type="entry name" value="sensory_box"/>
    <property type="match status" value="2"/>
</dbReference>
<dbReference type="InterPro" id="IPR000014">
    <property type="entry name" value="PAS"/>
</dbReference>
<dbReference type="AlphaFoldDB" id="A0A1G6JV90"/>
<accession>A0A1G6JV90</accession>
<feature type="domain" description="PAS" evidence="7">
    <location>
        <begin position="121"/>
        <end position="166"/>
    </location>
</feature>
<dbReference type="CDD" id="cd00130">
    <property type="entry name" value="PAS"/>
    <property type="match status" value="2"/>
</dbReference>
<dbReference type="Proteomes" id="UP000297288">
    <property type="component" value="Unassembled WGS sequence"/>
</dbReference>
<dbReference type="Gene3D" id="1.10.8.60">
    <property type="match status" value="1"/>
</dbReference>
<evidence type="ECO:0000256" key="2">
    <source>
        <dbReference type="ARBA" id="ARBA00022840"/>
    </source>
</evidence>
<dbReference type="Pfam" id="PF02954">
    <property type="entry name" value="HTH_8"/>
    <property type="match status" value="1"/>
</dbReference>
<keyword evidence="5" id="KW-0175">Coiled coil</keyword>
<dbReference type="SUPFAM" id="SSF55785">
    <property type="entry name" value="PYP-like sensor domain (PAS domain)"/>
    <property type="match status" value="2"/>
</dbReference>
<evidence type="ECO:0000313" key="8">
    <source>
        <dbReference type="EMBL" id="SDC22662.1"/>
    </source>
</evidence>
<keyword evidence="3" id="KW-0805">Transcription regulation</keyword>
<dbReference type="Proteomes" id="UP000199322">
    <property type="component" value="Unassembled WGS sequence"/>
</dbReference>
<keyword evidence="4" id="KW-0804">Transcription</keyword>
<dbReference type="STRING" id="28234.SAMN04488588_0646"/>
<dbReference type="GO" id="GO:0006355">
    <property type="term" value="P:regulation of DNA-templated transcription"/>
    <property type="evidence" value="ECO:0007669"/>
    <property type="project" value="InterPro"/>
</dbReference>
<dbReference type="SUPFAM" id="SSF46689">
    <property type="entry name" value="Homeodomain-like"/>
    <property type="match status" value="1"/>
</dbReference>
<dbReference type="InterPro" id="IPR002078">
    <property type="entry name" value="Sigma_54_int"/>
</dbReference>
<feature type="coiled-coil region" evidence="5">
    <location>
        <begin position="226"/>
        <end position="253"/>
    </location>
</feature>
<organism evidence="8 10">
    <name type="scientific">Geotoga petraea</name>
    <dbReference type="NCBI Taxonomy" id="28234"/>
    <lineage>
        <taxon>Bacteria</taxon>
        <taxon>Thermotogati</taxon>
        <taxon>Thermotogota</taxon>
        <taxon>Thermotogae</taxon>
        <taxon>Petrotogales</taxon>
        <taxon>Petrotogaceae</taxon>
        <taxon>Geotoga</taxon>
    </lineage>
</organism>
<evidence type="ECO:0000313" key="9">
    <source>
        <dbReference type="EMBL" id="TGG88332.1"/>
    </source>
</evidence>
<dbReference type="PROSITE" id="PS50045">
    <property type="entry name" value="SIGMA54_INTERACT_4"/>
    <property type="match status" value="1"/>
</dbReference>
<dbReference type="Pfam" id="PF00158">
    <property type="entry name" value="Sigma54_activat"/>
    <property type="match status" value="1"/>
</dbReference>
<dbReference type="InterPro" id="IPR027417">
    <property type="entry name" value="P-loop_NTPase"/>
</dbReference>
<dbReference type="Gene3D" id="3.40.50.300">
    <property type="entry name" value="P-loop containing nucleotide triphosphate hydrolases"/>
    <property type="match status" value="1"/>
</dbReference>
<proteinExistence type="predicted"/>
<evidence type="ECO:0000313" key="11">
    <source>
        <dbReference type="Proteomes" id="UP000297288"/>
    </source>
</evidence>
<gene>
    <name evidence="9" type="ORF">E4650_04635</name>
    <name evidence="8" type="ORF">SAMN04488588_0646</name>
</gene>
<keyword evidence="10" id="KW-1185">Reference proteome</keyword>
<evidence type="ECO:0000313" key="10">
    <source>
        <dbReference type="Proteomes" id="UP000199322"/>
    </source>
</evidence>
<dbReference type="SMART" id="SM00091">
    <property type="entry name" value="PAS"/>
    <property type="match status" value="2"/>
</dbReference>
<dbReference type="InterPro" id="IPR003593">
    <property type="entry name" value="AAA+_ATPase"/>
</dbReference>
<dbReference type="EMBL" id="FMYV01000002">
    <property type="protein sequence ID" value="SDC22662.1"/>
    <property type="molecule type" value="Genomic_DNA"/>
</dbReference>
<dbReference type="InterPro" id="IPR058031">
    <property type="entry name" value="AAA_lid_NorR"/>
</dbReference>
<reference evidence="9 11" key="2">
    <citation type="submission" date="2019-04" db="EMBL/GenBank/DDBJ databases">
        <title>Draft genome sequence data and analysis of a Fermenting Bacterium, Geotoga petraea strain HO-Geo1, isolated from heavy-oil petroleum reservoir in Russia.</title>
        <authorList>
            <person name="Grouzdev D.S."/>
            <person name="Semenova E.M."/>
            <person name="Sokolova D.S."/>
            <person name="Tourova T.P."/>
            <person name="Poltaraus A.B."/>
            <person name="Nazina T.N."/>
        </authorList>
    </citation>
    <scope>NUCLEOTIDE SEQUENCE [LARGE SCALE GENOMIC DNA]</scope>
    <source>
        <strain evidence="9 11">HO-Geo1</strain>
    </source>
</reference>
<dbReference type="CDD" id="cd00009">
    <property type="entry name" value="AAA"/>
    <property type="match status" value="1"/>
</dbReference>
<dbReference type="InterPro" id="IPR002197">
    <property type="entry name" value="HTH_Fis"/>
</dbReference>
<dbReference type="SUPFAM" id="SSF52540">
    <property type="entry name" value="P-loop containing nucleoside triphosphate hydrolases"/>
    <property type="match status" value="1"/>
</dbReference>
<sequence length="545" mass="62373">MNNNELIKSILDQLQEGVIAVDEHENLFFVNDSACRILDLERENVLNKNVVETVPNTRLHIILRTGESELDRLQNLGNKVIITSRFPIKNDNNETIAAAAVFRDVTTIQKLAEEVTNLREIEAMLTSIIDSTTDAISVADQEGRVIMVNRAYTKITGLTPREVIGKPASIDIEEGESLHIKCAREKKPIFNVRKKVAGSKKDVLASVTPYFVKNEFKGSVAVIHDVSEIQRLMNELEATKRMLKKEKARYTFDDIISESNEMKNVIKQAQKASLTKVNVLIHGEYGVGKEILAQAIHNYSERKNNTYLKLNLSMIQKNKQNQMLFGDKSYIALSDKGTLFIENIHEASEEIQEKLLKFIRDNEFESEYFSVKPDVRFIFSTTEDLKTLISLGKFSKELFYKISVVTINIPPLRERTEDIPKLARQILYSLNQKYGRVIYDFTDDAINKLKDYSWNGNIRELENVIDRSILNLESNDSIITSSHVPEITENKENNSGTLKELVEDFEKRIIMEILEVCHGNKTEASKKLGLTVRNLYYKLDRYGIK</sequence>
<evidence type="ECO:0000256" key="1">
    <source>
        <dbReference type="ARBA" id="ARBA00022741"/>
    </source>
</evidence>
<evidence type="ECO:0000256" key="3">
    <source>
        <dbReference type="ARBA" id="ARBA00023015"/>
    </source>
</evidence>